<accession>A0ABP3M0V0</accession>
<dbReference type="Gene3D" id="1.20.1250.20">
    <property type="entry name" value="MFS general substrate transporter like domains"/>
    <property type="match status" value="2"/>
</dbReference>
<sequence length="398" mass="40254">MAVESRTSRPAVLRARNAVTAVFAVNGFAIASWMSRIPEARDALSITPGQLGALLLSISVGAMAALPLAGSLVHRFGARAVITGAAVLDAAGVACSGVGAAALGDYWLTALGLVCMGLGSGVWDVAMNIEGAAVERALERTIMPRFHAAFSLGTVVAAGVGAVAAAWAVPVATHLIAAALIVAVLPAFAARSFIREGADDGGGDKGAKPWRAWTDPRTLVIGLMVLALALTEGTANDWLAVALVDGYGVPAWLGAAGFAVFLTAMTAGRVAGTALLDRFGRLRVLWATMATAGLGVVLLVFGTWLPIALLGAVLWGLGASLGFPVGMSAAADDPEHAAARVSVVSTIGYTAFLAGPPLLGYLGDRVGTLQALLVVAVLLVPSAMAVPAARPRAHATCR</sequence>
<keyword evidence="3 5" id="KW-1133">Transmembrane helix</keyword>
<comment type="subcellular location">
    <subcellularLocation>
        <location evidence="1">Membrane</location>
        <topology evidence="1">Multi-pass membrane protein</topology>
    </subcellularLocation>
</comment>
<dbReference type="InterPro" id="IPR036259">
    <property type="entry name" value="MFS_trans_sf"/>
</dbReference>
<feature type="transmembrane region" description="Helical" evidence="5">
    <location>
        <begin position="80"/>
        <end position="100"/>
    </location>
</feature>
<dbReference type="EMBL" id="BAAAGS010000003">
    <property type="protein sequence ID" value="GAA0510429.1"/>
    <property type="molecule type" value="Genomic_DNA"/>
</dbReference>
<evidence type="ECO:0000313" key="6">
    <source>
        <dbReference type="EMBL" id="GAA0510429.1"/>
    </source>
</evidence>
<feature type="transmembrane region" description="Helical" evidence="5">
    <location>
        <begin position="53"/>
        <end position="73"/>
    </location>
</feature>
<evidence type="ECO:0000313" key="7">
    <source>
        <dbReference type="Proteomes" id="UP001500729"/>
    </source>
</evidence>
<dbReference type="Proteomes" id="UP001500729">
    <property type="component" value="Unassembled WGS sequence"/>
</dbReference>
<feature type="transmembrane region" description="Helical" evidence="5">
    <location>
        <begin position="337"/>
        <end position="359"/>
    </location>
</feature>
<feature type="transmembrane region" description="Helical" evidence="5">
    <location>
        <begin position="307"/>
        <end position="325"/>
    </location>
</feature>
<feature type="transmembrane region" description="Helical" evidence="5">
    <location>
        <begin position="214"/>
        <end position="231"/>
    </location>
</feature>
<feature type="transmembrane region" description="Helical" evidence="5">
    <location>
        <begin position="106"/>
        <end position="126"/>
    </location>
</feature>
<evidence type="ECO:0000256" key="2">
    <source>
        <dbReference type="ARBA" id="ARBA00022692"/>
    </source>
</evidence>
<keyword evidence="4 5" id="KW-0472">Membrane</keyword>
<evidence type="ECO:0000256" key="1">
    <source>
        <dbReference type="ARBA" id="ARBA00004141"/>
    </source>
</evidence>
<keyword evidence="2 5" id="KW-0812">Transmembrane</keyword>
<evidence type="ECO:0000256" key="4">
    <source>
        <dbReference type="ARBA" id="ARBA00023136"/>
    </source>
</evidence>
<protein>
    <submittedName>
        <fullName evidence="6">MFS transporter</fullName>
    </submittedName>
</protein>
<proteinExistence type="predicted"/>
<dbReference type="InterPro" id="IPR051788">
    <property type="entry name" value="MFS_Transporter"/>
</dbReference>
<feature type="transmembrane region" description="Helical" evidence="5">
    <location>
        <begin position="12"/>
        <end position="33"/>
    </location>
</feature>
<dbReference type="PANTHER" id="PTHR23514:SF13">
    <property type="entry name" value="INNER MEMBRANE PROTEIN YBJJ"/>
    <property type="match status" value="1"/>
</dbReference>
<dbReference type="RefSeq" id="WP_009942751.1">
    <property type="nucleotide sequence ID" value="NZ_BAAAGS010000003.1"/>
</dbReference>
<dbReference type="InterPro" id="IPR011701">
    <property type="entry name" value="MFS"/>
</dbReference>
<dbReference type="Pfam" id="PF07690">
    <property type="entry name" value="MFS_1"/>
    <property type="match status" value="1"/>
</dbReference>
<feature type="transmembrane region" description="Helical" evidence="5">
    <location>
        <begin position="371"/>
        <end position="389"/>
    </location>
</feature>
<evidence type="ECO:0000256" key="3">
    <source>
        <dbReference type="ARBA" id="ARBA00022989"/>
    </source>
</evidence>
<name>A0ABP3M0V0_SACER</name>
<dbReference type="SUPFAM" id="SSF103473">
    <property type="entry name" value="MFS general substrate transporter"/>
    <property type="match status" value="1"/>
</dbReference>
<dbReference type="CDD" id="cd17393">
    <property type="entry name" value="MFS_MosC_like"/>
    <property type="match status" value="1"/>
</dbReference>
<keyword evidence="7" id="KW-1185">Reference proteome</keyword>
<organism evidence="6 7">
    <name type="scientific">Saccharopolyspora erythraea</name>
    <name type="common">Streptomyces erythraeus</name>
    <dbReference type="NCBI Taxonomy" id="1836"/>
    <lineage>
        <taxon>Bacteria</taxon>
        <taxon>Bacillati</taxon>
        <taxon>Actinomycetota</taxon>
        <taxon>Actinomycetes</taxon>
        <taxon>Pseudonocardiales</taxon>
        <taxon>Pseudonocardiaceae</taxon>
        <taxon>Saccharopolyspora</taxon>
    </lineage>
</organism>
<feature type="transmembrane region" description="Helical" evidence="5">
    <location>
        <begin position="146"/>
        <end position="169"/>
    </location>
</feature>
<gene>
    <name evidence="6" type="ORF">GCM10009533_06590</name>
</gene>
<reference evidence="7" key="1">
    <citation type="journal article" date="2019" name="Int. J. Syst. Evol. Microbiol.">
        <title>The Global Catalogue of Microorganisms (GCM) 10K type strain sequencing project: providing services to taxonomists for standard genome sequencing and annotation.</title>
        <authorList>
            <consortium name="The Broad Institute Genomics Platform"/>
            <consortium name="The Broad Institute Genome Sequencing Center for Infectious Disease"/>
            <person name="Wu L."/>
            <person name="Ma J."/>
        </authorList>
    </citation>
    <scope>NUCLEOTIDE SEQUENCE [LARGE SCALE GENOMIC DNA]</scope>
    <source>
        <strain evidence="7">JCM 10303</strain>
    </source>
</reference>
<feature type="transmembrane region" description="Helical" evidence="5">
    <location>
        <begin position="284"/>
        <end position="301"/>
    </location>
</feature>
<feature type="transmembrane region" description="Helical" evidence="5">
    <location>
        <begin position="175"/>
        <end position="194"/>
    </location>
</feature>
<comment type="caution">
    <text evidence="6">The sequence shown here is derived from an EMBL/GenBank/DDBJ whole genome shotgun (WGS) entry which is preliminary data.</text>
</comment>
<evidence type="ECO:0000256" key="5">
    <source>
        <dbReference type="SAM" id="Phobius"/>
    </source>
</evidence>
<feature type="transmembrane region" description="Helical" evidence="5">
    <location>
        <begin position="251"/>
        <end position="272"/>
    </location>
</feature>
<dbReference type="PANTHER" id="PTHR23514">
    <property type="entry name" value="BYPASS OF STOP CODON PROTEIN 6"/>
    <property type="match status" value="1"/>
</dbReference>